<gene>
    <name evidence="1" type="ORF">AKG39_00150</name>
</gene>
<evidence type="ECO:0000313" key="1">
    <source>
        <dbReference type="EMBL" id="KNZ43609.1"/>
    </source>
</evidence>
<organism evidence="1 2">
    <name type="scientific">Acetobacterium bakii</name>
    <dbReference type="NCBI Taxonomy" id="52689"/>
    <lineage>
        <taxon>Bacteria</taxon>
        <taxon>Bacillati</taxon>
        <taxon>Bacillota</taxon>
        <taxon>Clostridia</taxon>
        <taxon>Eubacteriales</taxon>
        <taxon>Eubacteriaceae</taxon>
        <taxon>Acetobacterium</taxon>
    </lineage>
</organism>
<dbReference type="InterPro" id="IPR037010">
    <property type="entry name" value="VitB12-dep_Met_synth_activ_sf"/>
</dbReference>
<accession>A0A0L6U4Z9</accession>
<dbReference type="Gene3D" id="3.40.109.40">
    <property type="match status" value="1"/>
</dbReference>
<keyword evidence="2" id="KW-1185">Reference proteome</keyword>
<dbReference type="Proteomes" id="UP000036873">
    <property type="component" value="Unassembled WGS sequence"/>
</dbReference>
<dbReference type="EMBL" id="LGYO01000001">
    <property type="protein sequence ID" value="KNZ43609.1"/>
    <property type="molecule type" value="Genomic_DNA"/>
</dbReference>
<dbReference type="RefSeq" id="WP_050738331.1">
    <property type="nucleotide sequence ID" value="NZ_LGYO01000001.1"/>
</dbReference>
<dbReference type="AlphaFoldDB" id="A0A0L6U4Z9"/>
<dbReference type="GO" id="GO:0008705">
    <property type="term" value="F:methionine synthase activity"/>
    <property type="evidence" value="ECO:0007669"/>
    <property type="project" value="InterPro"/>
</dbReference>
<dbReference type="STRING" id="52689.AKG39_00150"/>
<name>A0A0L6U4Z9_9FIRM</name>
<sequence>MVVFTQTEFIYDKDRIFRQLHLKENENATKYTHQVFPKLIKLAKENLKITTCYSIRKNITHLNLPNIDCCKYVVSCFCSCSNKINEVIEDLIQKNEFLDGFLLNHISNEILFNASNQMNTQLENTINYLGLRLTKRHSPGENNIDLQVQENILRNLKDETNLEVSLTENYMLEPEKSMLYYFGADSQIESHSTKHDCKTCDSINCPHRLVD</sequence>
<dbReference type="SUPFAM" id="SSF56507">
    <property type="entry name" value="Methionine synthase activation domain-like"/>
    <property type="match status" value="1"/>
</dbReference>
<reference evidence="2" key="1">
    <citation type="submission" date="2015-07" db="EMBL/GenBank/DDBJ databases">
        <title>Draft genome sequence of Acetobacterium bakii DSM 8293, a potential psychrophilic chemical producer through syngas fermentation.</title>
        <authorList>
            <person name="Song Y."/>
            <person name="Hwang S."/>
            <person name="Cho B.-K."/>
        </authorList>
    </citation>
    <scope>NUCLEOTIDE SEQUENCE [LARGE SCALE GENOMIC DNA]</scope>
    <source>
        <strain evidence="2">DSM 8239</strain>
    </source>
</reference>
<comment type="caution">
    <text evidence="1">The sequence shown here is derived from an EMBL/GenBank/DDBJ whole genome shotgun (WGS) entry which is preliminary data.</text>
</comment>
<protein>
    <recommendedName>
        <fullName evidence="3">AdoMet activation domain-containing protein</fullName>
    </recommendedName>
</protein>
<proteinExistence type="predicted"/>
<evidence type="ECO:0000313" key="2">
    <source>
        <dbReference type="Proteomes" id="UP000036873"/>
    </source>
</evidence>
<dbReference type="OrthoDB" id="2034596at2"/>
<evidence type="ECO:0008006" key="3">
    <source>
        <dbReference type="Google" id="ProtNLM"/>
    </source>
</evidence>